<protein>
    <submittedName>
        <fullName evidence="2">Uncharacterized protein</fullName>
    </submittedName>
</protein>
<sequence>MADRIESEPHATRVIADFINALATEIRRTAKPDPVITPETVIPWLEGHVTIDHLVMGERKAEACAEQYEARADNLAKDLIEANKWIVKAQARAEKTEAERDAAFQEGRTGAEGAAVEAMNRIQEVFDAHCRAINRSEGRDADAVGRIPASWQPIGVILYKWRSGKLLQEPNRDFMSEYARLTEQLQDRKGTIVAENRQLRAERDAAQARVRELTERLALIEAELGISRG</sequence>
<evidence type="ECO:0000313" key="3">
    <source>
        <dbReference type="Proteomes" id="UP001228113"/>
    </source>
</evidence>
<evidence type="ECO:0000313" key="2">
    <source>
        <dbReference type="EMBL" id="BDU76246.1"/>
    </source>
</evidence>
<accession>A0AA48H2G1</accession>
<keyword evidence="3" id="KW-1185">Reference proteome</keyword>
<name>A0AA48H2G1_9BACT</name>
<dbReference type="EMBL" id="AP027081">
    <property type="protein sequence ID" value="BDU76246.1"/>
    <property type="molecule type" value="Genomic_DNA"/>
</dbReference>
<feature type="coiled-coil region" evidence="1">
    <location>
        <begin position="196"/>
        <end position="223"/>
    </location>
</feature>
<gene>
    <name evidence="2" type="ORF">METESE_12040</name>
</gene>
<dbReference type="RefSeq" id="WP_316411278.1">
    <property type="nucleotide sequence ID" value="NZ_AP027081.1"/>
</dbReference>
<feature type="coiled-coil region" evidence="1">
    <location>
        <begin position="58"/>
        <end position="108"/>
    </location>
</feature>
<dbReference type="KEGG" id="msea:METESE_12040"/>
<evidence type="ECO:0000256" key="1">
    <source>
        <dbReference type="SAM" id="Coils"/>
    </source>
</evidence>
<dbReference type="AlphaFoldDB" id="A0AA48H2G1"/>
<organism evidence="2 3">
    <name type="scientific">Mesoterricola sediminis</name>
    <dbReference type="NCBI Taxonomy" id="2927980"/>
    <lineage>
        <taxon>Bacteria</taxon>
        <taxon>Pseudomonadati</taxon>
        <taxon>Acidobacteriota</taxon>
        <taxon>Holophagae</taxon>
        <taxon>Holophagales</taxon>
        <taxon>Holophagaceae</taxon>
        <taxon>Mesoterricola</taxon>
    </lineage>
</organism>
<reference evidence="2" key="1">
    <citation type="journal article" date="2023" name="Int. J. Syst. Evol. Microbiol.">
        <title>Mesoterricola silvestris gen. nov., sp. nov., Mesoterricola sediminis sp. nov., Geothrix oryzae sp. nov., Geothrix edaphica sp. nov., Geothrix rubra sp. nov., and Geothrix limicola sp. nov., six novel members of Acidobacteriota isolated from soils.</title>
        <authorList>
            <person name="Itoh H."/>
            <person name="Sugisawa Y."/>
            <person name="Mise K."/>
            <person name="Xu Z."/>
            <person name="Kuniyasu M."/>
            <person name="Ushijima N."/>
            <person name="Kawano K."/>
            <person name="Kobayashi E."/>
            <person name="Shiratori Y."/>
            <person name="Masuda Y."/>
            <person name="Senoo K."/>
        </authorList>
    </citation>
    <scope>NUCLEOTIDE SEQUENCE</scope>
    <source>
        <strain evidence="2">W786</strain>
    </source>
</reference>
<dbReference type="Proteomes" id="UP001228113">
    <property type="component" value="Chromosome"/>
</dbReference>
<proteinExistence type="predicted"/>
<keyword evidence="1" id="KW-0175">Coiled coil</keyword>